<gene>
    <name evidence="1" type="ORF">SULPSESMR1_01823</name>
</gene>
<dbReference type="EMBL" id="CP022415">
    <property type="protein sequence ID" value="ASM72631.1"/>
    <property type="molecule type" value="Genomic_DNA"/>
</dbReference>
<evidence type="ECO:0008006" key="3">
    <source>
        <dbReference type="Google" id="ProtNLM"/>
    </source>
</evidence>
<dbReference type="Proteomes" id="UP000199754">
    <property type="component" value="Chromosome"/>
</dbReference>
<protein>
    <recommendedName>
        <fullName evidence="3">YdhG-like domain-containing protein</fullName>
    </recommendedName>
</protein>
<dbReference type="RefSeq" id="WP_089420514.1">
    <property type="nucleotide sequence ID" value="NZ_CP022415.1"/>
</dbReference>
<reference evidence="1 2" key="1">
    <citation type="submission" date="2017-07" db="EMBL/GenBank/DDBJ databases">
        <title>Genome Sequence of Sulfitobacter pseudonitzschiae Strain SMR1 Isolated from a culture of the Diatom Skeletonema marinoi.</title>
        <authorList>
            <person name="Topel M."/>
            <person name="Pinder M.I.M."/>
            <person name="Johansson O.N."/>
            <person name="Kourtchenko O."/>
            <person name="Godhe A."/>
            <person name="Clarke A.K."/>
        </authorList>
    </citation>
    <scope>NUCLEOTIDE SEQUENCE [LARGE SCALE GENOMIC DNA]</scope>
    <source>
        <strain evidence="1 2">SMR1</strain>
    </source>
</reference>
<keyword evidence="2" id="KW-1185">Reference proteome</keyword>
<accession>A0A221K0X6</accession>
<organism evidence="1 2">
    <name type="scientific">Pseudosulfitobacter pseudonitzschiae</name>
    <dbReference type="NCBI Taxonomy" id="1402135"/>
    <lineage>
        <taxon>Bacteria</taxon>
        <taxon>Pseudomonadati</taxon>
        <taxon>Pseudomonadota</taxon>
        <taxon>Alphaproteobacteria</taxon>
        <taxon>Rhodobacterales</taxon>
        <taxon>Roseobacteraceae</taxon>
        <taxon>Pseudosulfitobacter</taxon>
    </lineage>
</organism>
<dbReference type="OrthoDB" id="328972at2"/>
<name>A0A221K0X6_9RHOB</name>
<proteinExistence type="predicted"/>
<sequence length="132" mass="14274">MDPFASTTAQWPTAARVRFDVLRATILAAAHDASVGTLTESLKWGQPAWRPAAPRTGSTLRLNWSAAAPDVLTAYVDCKTDLAERMARLYPDLPNDGRRALGLAVTGPLADQAISHLAAMTFTYHRKGEVRG</sequence>
<dbReference type="AlphaFoldDB" id="A0A221K0X6"/>
<evidence type="ECO:0000313" key="1">
    <source>
        <dbReference type="EMBL" id="ASM72631.1"/>
    </source>
</evidence>
<evidence type="ECO:0000313" key="2">
    <source>
        <dbReference type="Proteomes" id="UP000199754"/>
    </source>
</evidence>
<dbReference type="STRING" id="1402135.SAMN05444149_101351"/>
<dbReference type="KEGG" id="spse:SULPSESMR1_01823"/>